<evidence type="ECO:0000313" key="17">
    <source>
        <dbReference type="Proteomes" id="UP000694549"/>
    </source>
</evidence>
<dbReference type="InterPro" id="IPR048386">
    <property type="entry name" value="Med15_C"/>
</dbReference>
<feature type="domain" description="ARC105/Med15 mediator subunit central" evidence="14">
    <location>
        <begin position="407"/>
        <end position="526"/>
    </location>
</feature>
<dbReference type="InterPro" id="IPR019087">
    <property type="entry name" value="Med15_N"/>
</dbReference>
<comment type="similarity">
    <text evidence="2 10">Belongs to the Mediator complex subunit 15 family.</text>
</comment>
<keyword evidence="17" id="KW-1185">Reference proteome</keyword>
<dbReference type="PANTHER" id="PTHR31804:SF3">
    <property type="entry name" value="MEDIATOR OF RNA POLYMERASE II TRANSCRIPTION SUBUNIT 15"/>
    <property type="match status" value="1"/>
</dbReference>
<proteinExistence type="inferred from homology"/>
<dbReference type="GO" id="GO:0006355">
    <property type="term" value="P:regulation of DNA-templated transcription"/>
    <property type="evidence" value="ECO:0007669"/>
    <property type="project" value="InterPro"/>
</dbReference>
<feature type="region of interest" description="Disordered" evidence="12">
    <location>
        <begin position="355"/>
        <end position="412"/>
    </location>
</feature>
<name>A0A8C0A0X5_9AVES</name>
<evidence type="ECO:0000256" key="2">
    <source>
        <dbReference type="ARBA" id="ARBA00009807"/>
    </source>
</evidence>
<dbReference type="Pfam" id="PF21538">
    <property type="entry name" value="Med15_M"/>
    <property type="match status" value="1"/>
</dbReference>
<evidence type="ECO:0000256" key="11">
    <source>
        <dbReference type="SAM" id="Coils"/>
    </source>
</evidence>
<comment type="subcellular location">
    <subcellularLocation>
        <location evidence="1 10">Nucleus</location>
    </subcellularLocation>
</comment>
<dbReference type="InterPro" id="IPR036529">
    <property type="entry name" value="KIX_dom_sf"/>
</dbReference>
<keyword evidence="7 10" id="KW-0539">Nucleus</keyword>
<sequence length="667" mass="73550">MDVTGPETDWRSTNFRQKLVSQIDEAMRKAGVAHNKSSKEMESHVFMKAKTREEYLSLVARLIIHFRDIHPMNALQNLTGGPPAGAPGMGMASRAQGAPMAGMGGLGPMGQQMSLPGQQQPPGTSGMAPHGMPGVSTATQQTQLQLQQIAQQQQQQQQQFQQQQVALQQQQFQAQQSAMQQQFQVQQQQAAAAAAAQQQQQQQQQLQAVQQQQQHMLKLQMQQQQNQQQVMTDKNYNGNRGDLEKLTNLPFMLPSPLIPGGCMCFSSCQCTAFLVLRLLLSVVPLSSKMITAPMARGGMQIRPRFPPTTAVSATPPSSIPLGGQQMPQVFTESKHNVSGIAQSIRYVIVSGPAPSPSSFLPSPSPQPSQSPAAARTPQNFSVPSPGPLNTPGNPNSVMSPASSSQSEEQQYLEKLKQLSKYIEPLRRMINKIDKNEDRKKDLSKMKSLLDILTDPSKRCPLKTLQKCEIALEKLKNDMAVPTPPPPPVPPTKQQYLCQPLLDAVLANIRSPVFNHSLYRTFMPAMTAIHGPPITAPVVSPRKRKYEEDERQTIPNVLQGEVARLNPKFLVNLDPSHCSNNGTVHLICKLDDKNLPNVPPLQLSVPADYPDQSPLWIKNPRQYAANPFLQSVYRYMTSKLLQLPDKHSVTALLNTWAQSIRQACLSAA</sequence>
<dbReference type="GO" id="GO:0005654">
    <property type="term" value="C:nucleoplasm"/>
    <property type="evidence" value="ECO:0007669"/>
    <property type="project" value="UniProtKB-ARBA"/>
</dbReference>
<evidence type="ECO:0000259" key="14">
    <source>
        <dbReference type="Pfam" id="PF21538"/>
    </source>
</evidence>
<dbReference type="PANTHER" id="PTHR31804">
    <property type="entry name" value="MEDIATOR OF RNA POLYMERASE II TRANSCRIPTION SUBUNIT 15"/>
    <property type="match status" value="1"/>
</dbReference>
<dbReference type="InterPro" id="IPR048385">
    <property type="entry name" value="Med15_central"/>
</dbReference>
<keyword evidence="5 10" id="KW-0010">Activator</keyword>
<evidence type="ECO:0000259" key="15">
    <source>
        <dbReference type="Pfam" id="PF21539"/>
    </source>
</evidence>
<reference evidence="16" key="2">
    <citation type="submission" date="2025-09" db="UniProtKB">
        <authorList>
            <consortium name="Ensembl"/>
        </authorList>
    </citation>
    <scope>IDENTIFICATION</scope>
</reference>
<evidence type="ECO:0000256" key="6">
    <source>
        <dbReference type="ARBA" id="ARBA00023163"/>
    </source>
</evidence>
<feature type="domain" description="Mediator of RNA polymerase II transcription subunit 15 N-terminal" evidence="13">
    <location>
        <begin position="8"/>
        <end position="73"/>
    </location>
</feature>
<dbReference type="FunFam" id="1.10.246.20:FF:000002">
    <property type="entry name" value="Mediator of RNA polymerase II transcription subunit 15"/>
    <property type="match status" value="1"/>
</dbReference>
<comment type="subunit">
    <text evidence="10">Component of the Mediator complex.</text>
</comment>
<dbReference type="AlphaFoldDB" id="A0A8C0A0X5"/>
<evidence type="ECO:0000256" key="12">
    <source>
        <dbReference type="SAM" id="MobiDB-lite"/>
    </source>
</evidence>
<dbReference type="Proteomes" id="UP000694549">
    <property type="component" value="Unplaced"/>
</dbReference>
<feature type="coiled-coil region" evidence="11">
    <location>
        <begin position="150"/>
        <end position="212"/>
    </location>
</feature>
<evidence type="ECO:0000256" key="3">
    <source>
        <dbReference type="ARBA" id="ARBA00019613"/>
    </source>
</evidence>
<dbReference type="Ensembl" id="ENSAZOT00000032808.1">
    <property type="protein sequence ID" value="ENSAZOP00000030679.1"/>
    <property type="gene ID" value="ENSAZOG00000019061.1"/>
</dbReference>
<feature type="region of interest" description="Disordered" evidence="12">
    <location>
        <begin position="300"/>
        <end position="321"/>
    </location>
</feature>
<accession>A0A8C0A0X5</accession>
<keyword evidence="11" id="KW-0175">Coiled coil</keyword>
<dbReference type="Pfam" id="PF21539">
    <property type="entry name" value="Med15_C"/>
    <property type="match status" value="1"/>
</dbReference>
<keyword evidence="4 10" id="KW-0805">Transcription regulation</keyword>
<evidence type="ECO:0000256" key="9">
    <source>
        <dbReference type="ARBA" id="ARBA00054847"/>
    </source>
</evidence>
<feature type="compositionally biased region" description="Polar residues" evidence="12">
    <location>
        <begin position="114"/>
        <end position="123"/>
    </location>
</feature>
<keyword evidence="6 10" id="KW-0804">Transcription</keyword>
<protein>
    <recommendedName>
        <fullName evidence="3 10">Mediator of RNA polymerase II transcription subunit 15</fullName>
    </recommendedName>
    <alternativeName>
        <fullName evidence="8 10">Mediator complex subunit 15</fullName>
    </alternativeName>
</protein>
<feature type="compositionally biased region" description="Polar residues" evidence="12">
    <location>
        <begin position="390"/>
        <end position="401"/>
    </location>
</feature>
<feature type="region of interest" description="Disordered" evidence="12">
    <location>
        <begin position="102"/>
        <end position="140"/>
    </location>
</feature>
<reference evidence="16" key="1">
    <citation type="submission" date="2025-08" db="UniProtKB">
        <authorList>
            <consortium name="Ensembl"/>
        </authorList>
    </citation>
    <scope>IDENTIFICATION</scope>
</reference>
<evidence type="ECO:0000256" key="8">
    <source>
        <dbReference type="ARBA" id="ARBA00032016"/>
    </source>
</evidence>
<dbReference type="GO" id="GO:0003712">
    <property type="term" value="F:transcription coregulator activity"/>
    <property type="evidence" value="ECO:0007669"/>
    <property type="project" value="InterPro"/>
</dbReference>
<evidence type="ECO:0000313" key="16">
    <source>
        <dbReference type="Ensembl" id="ENSAZOP00000030679.1"/>
    </source>
</evidence>
<evidence type="ECO:0000256" key="4">
    <source>
        <dbReference type="ARBA" id="ARBA00023015"/>
    </source>
</evidence>
<evidence type="ECO:0000256" key="7">
    <source>
        <dbReference type="ARBA" id="ARBA00023242"/>
    </source>
</evidence>
<organism evidence="16 17">
    <name type="scientific">Anas zonorhyncha</name>
    <name type="common">Eastern spot-billed duck</name>
    <dbReference type="NCBI Taxonomy" id="75864"/>
    <lineage>
        <taxon>Eukaryota</taxon>
        <taxon>Metazoa</taxon>
        <taxon>Chordata</taxon>
        <taxon>Craniata</taxon>
        <taxon>Vertebrata</taxon>
        <taxon>Euteleostomi</taxon>
        <taxon>Archelosauria</taxon>
        <taxon>Archosauria</taxon>
        <taxon>Dinosauria</taxon>
        <taxon>Saurischia</taxon>
        <taxon>Theropoda</taxon>
        <taxon>Coelurosauria</taxon>
        <taxon>Aves</taxon>
        <taxon>Neognathae</taxon>
        <taxon>Galloanserae</taxon>
        <taxon>Anseriformes</taxon>
        <taxon>Anatidae</taxon>
        <taxon>Anatinae</taxon>
        <taxon>Anas</taxon>
    </lineage>
</organism>
<dbReference type="Gene3D" id="1.10.246.20">
    <property type="entry name" value="Coactivator CBP, KIX domain"/>
    <property type="match status" value="1"/>
</dbReference>
<gene>
    <name evidence="10" type="primary">MED15</name>
</gene>
<evidence type="ECO:0000256" key="5">
    <source>
        <dbReference type="ARBA" id="ARBA00023159"/>
    </source>
</evidence>
<evidence type="ECO:0000259" key="13">
    <source>
        <dbReference type="Pfam" id="PF09606"/>
    </source>
</evidence>
<evidence type="ECO:0000256" key="10">
    <source>
        <dbReference type="RuleBase" id="RU364148"/>
    </source>
</evidence>
<comment type="function">
    <text evidence="9">Component of the Mediator complex, a coactivator involved in the regulated transcription of nearly all RNA polymerase II-dependent genes. Mediator functions as a bridge to convey information from gene-specific regulatory proteins to the basal RNA polymerase II transcription machinery. Mediator is recruited to promoters by direct interactions with regulatory proteins and serves as a scaffold for the assembly of a functional preinitiation complex with RNA polymerase II and the general transcription factors. Required for cholesterol-dependent gene regulation. Positively regulates the Nodal signaling pathway.</text>
</comment>
<feature type="compositionally biased region" description="Low complexity" evidence="12">
    <location>
        <begin position="307"/>
        <end position="320"/>
    </location>
</feature>
<feature type="domain" description="ARC105/Med15 mediator subunit C-terminal" evidence="15">
    <location>
        <begin position="553"/>
        <end position="661"/>
    </location>
</feature>
<evidence type="ECO:0000256" key="1">
    <source>
        <dbReference type="ARBA" id="ARBA00004123"/>
    </source>
</evidence>
<dbReference type="Pfam" id="PF09606">
    <property type="entry name" value="Med15_N"/>
    <property type="match status" value="1"/>
</dbReference>